<dbReference type="Proteomes" id="UP001219525">
    <property type="component" value="Unassembled WGS sequence"/>
</dbReference>
<dbReference type="InterPro" id="IPR051911">
    <property type="entry name" value="SDR_oxidoreductase"/>
</dbReference>
<reference evidence="4" key="1">
    <citation type="submission" date="2023-03" db="EMBL/GenBank/DDBJ databases">
        <title>Massive genome expansion in bonnet fungi (Mycena s.s.) driven by repeated elements and novel gene families across ecological guilds.</title>
        <authorList>
            <consortium name="Lawrence Berkeley National Laboratory"/>
            <person name="Harder C.B."/>
            <person name="Miyauchi S."/>
            <person name="Viragh M."/>
            <person name="Kuo A."/>
            <person name="Thoen E."/>
            <person name="Andreopoulos B."/>
            <person name="Lu D."/>
            <person name="Skrede I."/>
            <person name="Drula E."/>
            <person name="Henrissat B."/>
            <person name="Morin E."/>
            <person name="Kohler A."/>
            <person name="Barry K."/>
            <person name="LaButti K."/>
            <person name="Morin E."/>
            <person name="Salamov A."/>
            <person name="Lipzen A."/>
            <person name="Mereny Z."/>
            <person name="Hegedus B."/>
            <person name="Baldrian P."/>
            <person name="Stursova M."/>
            <person name="Weitz H."/>
            <person name="Taylor A."/>
            <person name="Grigoriev I.V."/>
            <person name="Nagy L.G."/>
            <person name="Martin F."/>
            <person name="Kauserud H."/>
        </authorList>
    </citation>
    <scope>NUCLEOTIDE SEQUENCE</scope>
    <source>
        <strain evidence="4">9144</strain>
    </source>
</reference>
<protein>
    <submittedName>
        <fullName evidence="4">NAD(P)-binding protein</fullName>
    </submittedName>
</protein>
<dbReference type="EMBL" id="JARJCW010000080">
    <property type="protein sequence ID" value="KAJ7197030.1"/>
    <property type="molecule type" value="Genomic_DNA"/>
</dbReference>
<dbReference type="GO" id="GO:0016491">
    <property type="term" value="F:oxidoreductase activity"/>
    <property type="evidence" value="ECO:0007669"/>
    <property type="project" value="UniProtKB-KW"/>
</dbReference>
<dbReference type="InterPro" id="IPR036291">
    <property type="entry name" value="NAD(P)-bd_dom_sf"/>
</dbReference>
<evidence type="ECO:0000313" key="5">
    <source>
        <dbReference type="Proteomes" id="UP001219525"/>
    </source>
</evidence>
<proteinExistence type="inferred from homology"/>
<dbReference type="PANTHER" id="PTHR43976">
    <property type="entry name" value="SHORT CHAIN DEHYDROGENASE"/>
    <property type="match status" value="1"/>
</dbReference>
<evidence type="ECO:0000313" key="4">
    <source>
        <dbReference type="EMBL" id="KAJ7197030.1"/>
    </source>
</evidence>
<keyword evidence="2" id="KW-0560">Oxidoreductase</keyword>
<evidence type="ECO:0000256" key="1">
    <source>
        <dbReference type="ARBA" id="ARBA00006484"/>
    </source>
</evidence>
<dbReference type="Pfam" id="PF00106">
    <property type="entry name" value="adh_short"/>
    <property type="match status" value="1"/>
</dbReference>
<dbReference type="Gene3D" id="3.40.50.720">
    <property type="entry name" value="NAD(P)-binding Rossmann-like Domain"/>
    <property type="match status" value="1"/>
</dbReference>
<comment type="similarity">
    <text evidence="1 3">Belongs to the short-chain dehydrogenases/reductases (SDR) family.</text>
</comment>
<dbReference type="CDD" id="cd05374">
    <property type="entry name" value="17beta-HSD-like_SDR_c"/>
    <property type="match status" value="1"/>
</dbReference>
<sequence>MSFNDSDKRVWLVTGASSGLGLALVNAVLAAGERVIATLRKPENLKDLEAKYPREQLLVQRLDVTNLAEIKTVFDAARTHFGRLDVVVNNAGYGILAEIEATPDEAARHNFEVQFWGPVNITREAIKFLRDVNPKGHGGLVINISSVGGYLANAGISFYNASKFALEGFTQAFVREMPPEWNIRGLIVEPGGFASEWAQGSMQTFPAPPEYGPTSPSVVMRATLDPSKNDPLGLPERMAAAIMRVADVKGPLPLRLPLGSEAWAIVRGQAQRTLHETDEWAEVSHSTNRDGIDGPAFAKGIMETLKSLS</sequence>
<dbReference type="PANTHER" id="PTHR43976:SF16">
    <property type="entry name" value="SHORT-CHAIN DEHYDROGENASE_REDUCTASE FAMILY PROTEIN"/>
    <property type="match status" value="1"/>
</dbReference>
<dbReference type="PRINTS" id="PR00081">
    <property type="entry name" value="GDHRDH"/>
</dbReference>
<name>A0AAD6UZK4_9AGAR</name>
<comment type="caution">
    <text evidence="4">The sequence shown here is derived from an EMBL/GenBank/DDBJ whole genome shotgun (WGS) entry which is preliminary data.</text>
</comment>
<keyword evidence="5" id="KW-1185">Reference proteome</keyword>
<organism evidence="4 5">
    <name type="scientific">Mycena pura</name>
    <dbReference type="NCBI Taxonomy" id="153505"/>
    <lineage>
        <taxon>Eukaryota</taxon>
        <taxon>Fungi</taxon>
        <taxon>Dikarya</taxon>
        <taxon>Basidiomycota</taxon>
        <taxon>Agaricomycotina</taxon>
        <taxon>Agaricomycetes</taxon>
        <taxon>Agaricomycetidae</taxon>
        <taxon>Agaricales</taxon>
        <taxon>Marasmiineae</taxon>
        <taxon>Mycenaceae</taxon>
        <taxon>Mycena</taxon>
    </lineage>
</organism>
<dbReference type="SUPFAM" id="SSF51735">
    <property type="entry name" value="NAD(P)-binding Rossmann-fold domains"/>
    <property type="match status" value="1"/>
</dbReference>
<evidence type="ECO:0000256" key="3">
    <source>
        <dbReference type="RuleBase" id="RU000363"/>
    </source>
</evidence>
<dbReference type="AlphaFoldDB" id="A0AAD6UZK4"/>
<evidence type="ECO:0000256" key="2">
    <source>
        <dbReference type="ARBA" id="ARBA00023002"/>
    </source>
</evidence>
<accession>A0AAD6UZK4</accession>
<gene>
    <name evidence="4" type="ORF">GGX14DRAFT_700444</name>
</gene>
<dbReference type="InterPro" id="IPR002347">
    <property type="entry name" value="SDR_fam"/>
</dbReference>
<dbReference type="PRINTS" id="PR00080">
    <property type="entry name" value="SDRFAMILY"/>
</dbReference>